<dbReference type="Gene3D" id="1.10.10.10">
    <property type="entry name" value="Winged helix-like DNA-binding domain superfamily/Winged helix DNA-binding domain"/>
    <property type="match status" value="1"/>
</dbReference>
<keyword evidence="7" id="KW-0240">DNA-directed RNA polymerase</keyword>
<dbReference type="AlphaFoldDB" id="A0A918Q6H0"/>
<evidence type="ECO:0000256" key="3">
    <source>
        <dbReference type="ARBA" id="ARBA00023082"/>
    </source>
</evidence>
<sequence>MATGLPEHFWVPQERGRLMQFVAGKVRDEAVREDVVQETLTRLISYSRRHAVENLTALARTIATNLINDHFRAAKSRPTEEIDTDLACDQPLPEQILMHRQRLDVFTDALKGMPPLRREVLIRRRVRGETCEEIGKALNLSPDAVEKHISRALRQLHDHLEKAEKKRVKYDS</sequence>
<keyword evidence="8" id="KW-1185">Reference proteome</keyword>
<reference evidence="7" key="2">
    <citation type="submission" date="2020-09" db="EMBL/GenBank/DDBJ databases">
        <authorList>
            <person name="Sun Q."/>
            <person name="Kim S."/>
        </authorList>
    </citation>
    <scope>NUCLEOTIDE SEQUENCE</scope>
    <source>
        <strain evidence="7">KCTC 32296</strain>
    </source>
</reference>
<dbReference type="InterPro" id="IPR013324">
    <property type="entry name" value="RNA_pol_sigma_r3/r4-like"/>
</dbReference>
<dbReference type="EMBL" id="BMZB01000002">
    <property type="protein sequence ID" value="GGZ34895.1"/>
    <property type="molecule type" value="Genomic_DNA"/>
</dbReference>
<dbReference type="PANTHER" id="PTHR43133">
    <property type="entry name" value="RNA POLYMERASE ECF-TYPE SIGMA FACTO"/>
    <property type="match status" value="1"/>
</dbReference>
<comment type="similarity">
    <text evidence="1">Belongs to the sigma-70 factor family. ECF subfamily.</text>
</comment>
<dbReference type="NCBIfam" id="TIGR02937">
    <property type="entry name" value="sigma70-ECF"/>
    <property type="match status" value="1"/>
</dbReference>
<dbReference type="GO" id="GO:0016987">
    <property type="term" value="F:sigma factor activity"/>
    <property type="evidence" value="ECO:0007669"/>
    <property type="project" value="UniProtKB-KW"/>
</dbReference>
<dbReference type="Proteomes" id="UP000662572">
    <property type="component" value="Unassembled WGS sequence"/>
</dbReference>
<evidence type="ECO:0000259" key="5">
    <source>
        <dbReference type="Pfam" id="PF04542"/>
    </source>
</evidence>
<dbReference type="GO" id="GO:0000428">
    <property type="term" value="C:DNA-directed RNA polymerase complex"/>
    <property type="evidence" value="ECO:0007669"/>
    <property type="project" value="UniProtKB-KW"/>
</dbReference>
<gene>
    <name evidence="7" type="ORF">GCM10011273_21730</name>
</gene>
<evidence type="ECO:0000256" key="2">
    <source>
        <dbReference type="ARBA" id="ARBA00023015"/>
    </source>
</evidence>
<dbReference type="InterPro" id="IPR039425">
    <property type="entry name" value="RNA_pol_sigma-70-like"/>
</dbReference>
<reference evidence="7" key="1">
    <citation type="journal article" date="2014" name="Int. J. Syst. Evol. Microbiol.">
        <title>Complete genome sequence of Corynebacterium casei LMG S-19264T (=DSM 44701T), isolated from a smear-ripened cheese.</title>
        <authorList>
            <consortium name="US DOE Joint Genome Institute (JGI-PGF)"/>
            <person name="Walter F."/>
            <person name="Albersmeier A."/>
            <person name="Kalinowski J."/>
            <person name="Ruckert C."/>
        </authorList>
    </citation>
    <scope>NUCLEOTIDE SEQUENCE</scope>
    <source>
        <strain evidence="7">KCTC 32296</strain>
    </source>
</reference>
<comment type="caution">
    <text evidence="7">The sequence shown here is derived from an EMBL/GenBank/DDBJ whole genome shotgun (WGS) entry which is preliminary data.</text>
</comment>
<dbReference type="InterPro" id="IPR036388">
    <property type="entry name" value="WH-like_DNA-bd_sf"/>
</dbReference>
<dbReference type="Pfam" id="PF04542">
    <property type="entry name" value="Sigma70_r2"/>
    <property type="match status" value="1"/>
</dbReference>
<dbReference type="SUPFAM" id="SSF88659">
    <property type="entry name" value="Sigma3 and sigma4 domains of RNA polymerase sigma factors"/>
    <property type="match status" value="1"/>
</dbReference>
<keyword evidence="4" id="KW-0804">Transcription</keyword>
<dbReference type="SUPFAM" id="SSF88946">
    <property type="entry name" value="Sigma2 domain of RNA polymerase sigma factors"/>
    <property type="match status" value="1"/>
</dbReference>
<keyword evidence="2" id="KW-0805">Transcription regulation</keyword>
<dbReference type="GO" id="GO:0006352">
    <property type="term" value="P:DNA-templated transcription initiation"/>
    <property type="evidence" value="ECO:0007669"/>
    <property type="project" value="InterPro"/>
</dbReference>
<evidence type="ECO:0000256" key="4">
    <source>
        <dbReference type="ARBA" id="ARBA00023163"/>
    </source>
</evidence>
<evidence type="ECO:0000313" key="7">
    <source>
        <dbReference type="EMBL" id="GGZ34895.1"/>
    </source>
</evidence>
<evidence type="ECO:0000259" key="6">
    <source>
        <dbReference type="Pfam" id="PF08281"/>
    </source>
</evidence>
<proteinExistence type="inferred from homology"/>
<dbReference type="Gene3D" id="1.10.1740.10">
    <property type="match status" value="1"/>
</dbReference>
<protein>
    <submittedName>
        <fullName evidence="7">DNA-directed RNA polymerase sigma-70 factor</fullName>
    </submittedName>
</protein>
<keyword evidence="3" id="KW-0731">Sigma factor</keyword>
<organism evidence="7 8">
    <name type="scientific">Asticcacaulis endophyticus</name>
    <dbReference type="NCBI Taxonomy" id="1395890"/>
    <lineage>
        <taxon>Bacteria</taxon>
        <taxon>Pseudomonadati</taxon>
        <taxon>Pseudomonadota</taxon>
        <taxon>Alphaproteobacteria</taxon>
        <taxon>Caulobacterales</taxon>
        <taxon>Caulobacteraceae</taxon>
        <taxon>Asticcacaulis</taxon>
    </lineage>
</organism>
<dbReference type="Pfam" id="PF08281">
    <property type="entry name" value="Sigma70_r4_2"/>
    <property type="match status" value="1"/>
</dbReference>
<dbReference type="InterPro" id="IPR014284">
    <property type="entry name" value="RNA_pol_sigma-70_dom"/>
</dbReference>
<name>A0A918Q6H0_9CAUL</name>
<evidence type="ECO:0000313" key="8">
    <source>
        <dbReference type="Proteomes" id="UP000662572"/>
    </source>
</evidence>
<dbReference type="InterPro" id="IPR013249">
    <property type="entry name" value="RNA_pol_sigma70_r4_t2"/>
</dbReference>
<dbReference type="InterPro" id="IPR013325">
    <property type="entry name" value="RNA_pol_sigma_r2"/>
</dbReference>
<dbReference type="GO" id="GO:0003677">
    <property type="term" value="F:DNA binding"/>
    <property type="evidence" value="ECO:0007669"/>
    <property type="project" value="InterPro"/>
</dbReference>
<dbReference type="RefSeq" id="WP_189486452.1">
    <property type="nucleotide sequence ID" value="NZ_BMZB01000002.1"/>
</dbReference>
<feature type="domain" description="RNA polymerase sigma factor 70 region 4 type 2" evidence="6">
    <location>
        <begin position="106"/>
        <end position="156"/>
    </location>
</feature>
<dbReference type="InterPro" id="IPR007627">
    <property type="entry name" value="RNA_pol_sigma70_r2"/>
</dbReference>
<accession>A0A918Q6H0</accession>
<dbReference type="PANTHER" id="PTHR43133:SF63">
    <property type="entry name" value="RNA POLYMERASE SIGMA FACTOR FECI-RELATED"/>
    <property type="match status" value="1"/>
</dbReference>
<evidence type="ECO:0000256" key="1">
    <source>
        <dbReference type="ARBA" id="ARBA00010641"/>
    </source>
</evidence>
<feature type="domain" description="RNA polymerase sigma-70 region 2" evidence="5">
    <location>
        <begin position="15"/>
        <end position="75"/>
    </location>
</feature>